<dbReference type="PANTHER" id="PTHR32325:SF4">
    <property type="entry name" value="TRYPTOPHANASE"/>
    <property type="match status" value="1"/>
</dbReference>
<dbReference type="Gene3D" id="3.90.1150.10">
    <property type="entry name" value="Aspartate Aminotransferase, domain 1"/>
    <property type="match status" value="1"/>
</dbReference>
<dbReference type="InterPro" id="IPR015422">
    <property type="entry name" value="PyrdxlP-dep_Trfase_small"/>
</dbReference>
<organism evidence="1 2">
    <name type="scientific">Colletotrichum navitas</name>
    <dbReference type="NCBI Taxonomy" id="681940"/>
    <lineage>
        <taxon>Eukaryota</taxon>
        <taxon>Fungi</taxon>
        <taxon>Dikarya</taxon>
        <taxon>Ascomycota</taxon>
        <taxon>Pezizomycotina</taxon>
        <taxon>Sordariomycetes</taxon>
        <taxon>Hypocreomycetidae</taxon>
        <taxon>Glomerellales</taxon>
        <taxon>Glomerellaceae</taxon>
        <taxon>Colletotrichum</taxon>
        <taxon>Colletotrichum graminicola species complex</taxon>
    </lineage>
</organism>
<dbReference type="InterPro" id="IPR015424">
    <property type="entry name" value="PyrdxlP-dep_Trfase"/>
</dbReference>
<keyword evidence="2" id="KW-1185">Reference proteome</keyword>
<dbReference type="RefSeq" id="XP_060415188.1">
    <property type="nucleotide sequence ID" value="XM_060563575.1"/>
</dbReference>
<accession>A0AAD8Q193</accession>
<dbReference type="AlphaFoldDB" id="A0AAD8Q193"/>
<protein>
    <submittedName>
        <fullName evidence="1">Uncharacterized protein</fullName>
    </submittedName>
</protein>
<name>A0AAD8Q193_9PEZI</name>
<dbReference type="SUPFAM" id="SSF53383">
    <property type="entry name" value="PLP-dependent transferases"/>
    <property type="match status" value="1"/>
</dbReference>
<dbReference type="EMBL" id="JAHLJV010000022">
    <property type="protein sequence ID" value="KAK1593941.1"/>
    <property type="molecule type" value="Genomic_DNA"/>
</dbReference>
<dbReference type="PANTHER" id="PTHR32325">
    <property type="entry name" value="BETA-ELIMINATING LYASE-LIKE PROTEIN-RELATED"/>
    <property type="match status" value="1"/>
</dbReference>
<comment type="caution">
    <text evidence="1">The sequence shown here is derived from an EMBL/GenBank/DDBJ whole genome shotgun (WGS) entry which is preliminary data.</text>
</comment>
<evidence type="ECO:0000313" key="2">
    <source>
        <dbReference type="Proteomes" id="UP001230504"/>
    </source>
</evidence>
<dbReference type="Proteomes" id="UP001230504">
    <property type="component" value="Unassembled WGS sequence"/>
</dbReference>
<reference evidence="1" key="1">
    <citation type="submission" date="2021-06" db="EMBL/GenBank/DDBJ databases">
        <title>Comparative genomics, transcriptomics and evolutionary studies reveal genomic signatures of adaptation to plant cell wall in hemibiotrophic fungi.</title>
        <authorList>
            <consortium name="DOE Joint Genome Institute"/>
            <person name="Baroncelli R."/>
            <person name="Diaz J.F."/>
            <person name="Benocci T."/>
            <person name="Peng M."/>
            <person name="Battaglia E."/>
            <person name="Haridas S."/>
            <person name="Andreopoulos W."/>
            <person name="Labutti K."/>
            <person name="Pangilinan J."/>
            <person name="Floch G.L."/>
            <person name="Makela M.R."/>
            <person name="Henrissat B."/>
            <person name="Grigoriev I.V."/>
            <person name="Crouch J.A."/>
            <person name="De Vries R.P."/>
            <person name="Sukno S.A."/>
            <person name="Thon M.R."/>
        </authorList>
    </citation>
    <scope>NUCLEOTIDE SEQUENCE</scope>
    <source>
        <strain evidence="1">CBS 125086</strain>
    </source>
</reference>
<dbReference type="GeneID" id="85447815"/>
<evidence type="ECO:0000313" key="1">
    <source>
        <dbReference type="EMBL" id="KAK1593941.1"/>
    </source>
</evidence>
<sequence>MAQLIPPSHNVLVVRPHIPVTCQERQEVPRSVEYNVFAFPAAFLTCDFLSDSRTSTMTDVQWAAVLRGDESDGRNSGYYCLLEAFRDIFERGEGRKYVFRDVLAGTDDSTFYRQPFLKEVGGGFVNAT</sequence>
<gene>
    <name evidence="1" type="ORF">LY79DRAFT_668878</name>
</gene>
<proteinExistence type="predicted"/>